<proteinExistence type="predicted"/>
<evidence type="ECO:0000313" key="3">
    <source>
        <dbReference type="Proteomes" id="UP000214646"/>
    </source>
</evidence>
<organism evidence="2 3">
    <name type="scientific">Fimbriiglobus ruber</name>
    <dbReference type="NCBI Taxonomy" id="1908690"/>
    <lineage>
        <taxon>Bacteria</taxon>
        <taxon>Pseudomonadati</taxon>
        <taxon>Planctomycetota</taxon>
        <taxon>Planctomycetia</taxon>
        <taxon>Gemmatales</taxon>
        <taxon>Gemmataceae</taxon>
        <taxon>Fimbriiglobus</taxon>
    </lineage>
</organism>
<accession>A0A225DNU1</accession>
<gene>
    <name evidence="2" type="ORF">FRUB_02671</name>
</gene>
<feature type="compositionally biased region" description="Low complexity" evidence="1">
    <location>
        <begin position="1"/>
        <end position="11"/>
    </location>
</feature>
<dbReference type="Proteomes" id="UP000214646">
    <property type="component" value="Unassembled WGS sequence"/>
</dbReference>
<protein>
    <submittedName>
        <fullName evidence="2">Uncharacterized protein</fullName>
    </submittedName>
</protein>
<evidence type="ECO:0000256" key="1">
    <source>
        <dbReference type="SAM" id="MobiDB-lite"/>
    </source>
</evidence>
<comment type="caution">
    <text evidence="2">The sequence shown here is derived from an EMBL/GenBank/DDBJ whole genome shotgun (WGS) entry which is preliminary data.</text>
</comment>
<reference evidence="3" key="1">
    <citation type="submission" date="2017-06" db="EMBL/GenBank/DDBJ databases">
        <title>Genome analysis of Fimbriiglobus ruber SP5, the first member of the order Planctomycetales with confirmed chitinolytic capability.</title>
        <authorList>
            <person name="Ravin N.V."/>
            <person name="Rakitin A.L."/>
            <person name="Ivanova A.A."/>
            <person name="Beletsky A.V."/>
            <person name="Kulichevskaya I.S."/>
            <person name="Mardanov A.V."/>
            <person name="Dedysh S.N."/>
        </authorList>
    </citation>
    <scope>NUCLEOTIDE SEQUENCE [LARGE SCALE GENOMIC DNA]</scope>
    <source>
        <strain evidence="3">SP5</strain>
    </source>
</reference>
<feature type="compositionally biased region" description="Gly residues" evidence="1">
    <location>
        <begin position="12"/>
        <end position="21"/>
    </location>
</feature>
<keyword evidence="3" id="KW-1185">Reference proteome</keyword>
<dbReference type="EMBL" id="NIDE01000004">
    <property type="protein sequence ID" value="OWK43072.1"/>
    <property type="molecule type" value="Genomic_DNA"/>
</dbReference>
<dbReference type="AlphaFoldDB" id="A0A225DNU1"/>
<evidence type="ECO:0000313" key="2">
    <source>
        <dbReference type="EMBL" id="OWK43072.1"/>
    </source>
</evidence>
<sequence>MPGPSGFSSGTAAGGATGTGHAGCRSARVLQIMGIPLSRLKGYQRGRTTSNAESI</sequence>
<name>A0A225DNU1_9BACT</name>
<feature type="region of interest" description="Disordered" evidence="1">
    <location>
        <begin position="1"/>
        <end position="22"/>
    </location>
</feature>